<sequence length="339" mass="37198">MGAPFKDALSRQQQSIKISMENSGDTQTDTVVEIAPDGDLILVVGPEEAKLRVHSVFLTAVSEPFSAMLGPDWKEGRALLDSDGPAEISLPEDNAVALKIICSVIHHQTGNIPPTLAAGDILAVAVAADKYNCVRALRFASETWLRSPRDEADELMLLAAAAYLFQDALAFKQITGALVLGYDGPYLALSSEQIESAMTWRVFCLLEKQRGVARLKIADILLWEANNGTGLCPHKCGWTSKHAYAYLRLLEREQLWPADLARISISEALRLAEGMPDPTPEERSAACTYERNHAAPQYRKGRSRKLDDFVKSVGLCLRCVQSGCIDSHCREHSQTHGDP</sequence>
<evidence type="ECO:0000313" key="3">
    <source>
        <dbReference type="Proteomes" id="UP001586593"/>
    </source>
</evidence>
<keyword evidence="3" id="KW-1185">Reference proteome</keyword>
<dbReference type="CDD" id="cd18186">
    <property type="entry name" value="BTB_POZ_ZBTB_KLHL-like"/>
    <property type="match status" value="1"/>
</dbReference>
<dbReference type="Gene3D" id="3.30.710.10">
    <property type="entry name" value="Potassium Channel Kv1.1, Chain A"/>
    <property type="match status" value="1"/>
</dbReference>
<comment type="caution">
    <text evidence="2">The sequence shown here is derived from an EMBL/GenBank/DDBJ whole genome shotgun (WGS) entry which is preliminary data.</text>
</comment>
<gene>
    <name evidence="2" type="ORF">VTK73DRAFT_9215</name>
</gene>
<accession>A0ABR3W405</accession>
<dbReference type="Proteomes" id="UP001586593">
    <property type="component" value="Unassembled WGS sequence"/>
</dbReference>
<dbReference type="SMART" id="SM00225">
    <property type="entry name" value="BTB"/>
    <property type="match status" value="1"/>
</dbReference>
<dbReference type="InterPro" id="IPR011333">
    <property type="entry name" value="SKP1/BTB/POZ_sf"/>
</dbReference>
<protein>
    <recommendedName>
        <fullName evidence="1">BTB domain-containing protein</fullName>
    </recommendedName>
</protein>
<organism evidence="2 3">
    <name type="scientific">Phialemonium thermophilum</name>
    <dbReference type="NCBI Taxonomy" id="223376"/>
    <lineage>
        <taxon>Eukaryota</taxon>
        <taxon>Fungi</taxon>
        <taxon>Dikarya</taxon>
        <taxon>Ascomycota</taxon>
        <taxon>Pezizomycotina</taxon>
        <taxon>Sordariomycetes</taxon>
        <taxon>Sordariomycetidae</taxon>
        <taxon>Cephalothecales</taxon>
        <taxon>Cephalothecaceae</taxon>
        <taxon>Phialemonium</taxon>
    </lineage>
</organism>
<dbReference type="Pfam" id="PF00651">
    <property type="entry name" value="BTB"/>
    <property type="match status" value="1"/>
</dbReference>
<proteinExistence type="predicted"/>
<dbReference type="InterPro" id="IPR000210">
    <property type="entry name" value="BTB/POZ_dom"/>
</dbReference>
<dbReference type="SUPFAM" id="SSF54695">
    <property type="entry name" value="POZ domain"/>
    <property type="match status" value="1"/>
</dbReference>
<reference evidence="2 3" key="1">
    <citation type="journal article" date="2024" name="Commun. Biol.">
        <title>Comparative genomic analysis of thermophilic fungi reveals convergent evolutionary adaptations and gene losses.</title>
        <authorList>
            <person name="Steindorff A.S."/>
            <person name="Aguilar-Pontes M.V."/>
            <person name="Robinson A.J."/>
            <person name="Andreopoulos B."/>
            <person name="LaButti K."/>
            <person name="Kuo A."/>
            <person name="Mondo S."/>
            <person name="Riley R."/>
            <person name="Otillar R."/>
            <person name="Haridas S."/>
            <person name="Lipzen A."/>
            <person name="Grimwood J."/>
            <person name="Schmutz J."/>
            <person name="Clum A."/>
            <person name="Reid I.D."/>
            <person name="Moisan M.C."/>
            <person name="Butler G."/>
            <person name="Nguyen T.T.M."/>
            <person name="Dewar K."/>
            <person name="Conant G."/>
            <person name="Drula E."/>
            <person name="Henrissat B."/>
            <person name="Hansel C."/>
            <person name="Singer S."/>
            <person name="Hutchinson M.I."/>
            <person name="de Vries R.P."/>
            <person name="Natvig D.O."/>
            <person name="Powell A.J."/>
            <person name="Tsang A."/>
            <person name="Grigoriev I.V."/>
        </authorList>
    </citation>
    <scope>NUCLEOTIDE SEQUENCE [LARGE SCALE GENOMIC DNA]</scope>
    <source>
        <strain evidence="2 3">ATCC 24622</strain>
    </source>
</reference>
<evidence type="ECO:0000313" key="2">
    <source>
        <dbReference type="EMBL" id="KAL1852454.1"/>
    </source>
</evidence>
<feature type="domain" description="BTB" evidence="1">
    <location>
        <begin position="38"/>
        <end position="114"/>
    </location>
</feature>
<evidence type="ECO:0000259" key="1">
    <source>
        <dbReference type="PROSITE" id="PS50097"/>
    </source>
</evidence>
<name>A0ABR3W405_9PEZI</name>
<dbReference type="EMBL" id="JAZHXJ010000740">
    <property type="protein sequence ID" value="KAL1852454.1"/>
    <property type="molecule type" value="Genomic_DNA"/>
</dbReference>
<dbReference type="PROSITE" id="PS50097">
    <property type="entry name" value="BTB"/>
    <property type="match status" value="1"/>
</dbReference>